<sequence>MSEKIMTQFYSWFGENYTSKGRANRGIYIQAVILQLLLSIFPLVVVYGFDPFFEKYLAEINVGSILSFILWSFIVLLVMGYVVFFIYVFVFYICQKIRRLHDLNMSGWWLLSYVFVLIPLIGLIYPIVFEIILLLTPGKIGPNKYGDNSLEEEFEKKIEIETD</sequence>
<dbReference type="PANTHER" id="PTHR34980:SF3">
    <property type="entry name" value="BLR8105 PROTEIN"/>
    <property type="match status" value="1"/>
</dbReference>
<dbReference type="InterPro" id="IPR008523">
    <property type="entry name" value="DUF805"/>
</dbReference>
<feature type="transmembrane region" description="Helical" evidence="1">
    <location>
        <begin position="27"/>
        <end position="49"/>
    </location>
</feature>
<dbReference type="KEGG" id="mees:MmiEs2_04380"/>
<dbReference type="RefSeq" id="WP_316559798.1">
    <property type="nucleotide sequence ID" value="NZ_CP131062.1"/>
</dbReference>
<evidence type="ECO:0000313" key="3">
    <source>
        <dbReference type="Proteomes" id="UP001302662"/>
    </source>
</evidence>
<dbReference type="GeneID" id="85196887"/>
<evidence type="ECO:0008006" key="4">
    <source>
        <dbReference type="Google" id="ProtNLM"/>
    </source>
</evidence>
<evidence type="ECO:0000313" key="2">
    <source>
        <dbReference type="EMBL" id="WNY28254.1"/>
    </source>
</evidence>
<dbReference type="GO" id="GO:0005886">
    <property type="term" value="C:plasma membrane"/>
    <property type="evidence" value="ECO:0007669"/>
    <property type="project" value="TreeGrafter"/>
</dbReference>
<feature type="transmembrane region" description="Helical" evidence="1">
    <location>
        <begin position="69"/>
        <end position="94"/>
    </location>
</feature>
<organism evidence="2 3">
    <name type="scientific">Methanimicrococcus stummii</name>
    <dbReference type="NCBI Taxonomy" id="3028294"/>
    <lineage>
        <taxon>Archaea</taxon>
        <taxon>Methanobacteriati</taxon>
        <taxon>Methanobacteriota</taxon>
        <taxon>Stenosarchaea group</taxon>
        <taxon>Methanomicrobia</taxon>
        <taxon>Methanosarcinales</taxon>
        <taxon>Methanosarcinaceae</taxon>
        <taxon>Methanimicrococcus</taxon>
    </lineage>
</organism>
<keyword evidence="1" id="KW-1133">Transmembrane helix</keyword>
<protein>
    <recommendedName>
        <fullName evidence="4">DUF805 domain-containing protein</fullName>
    </recommendedName>
</protein>
<reference evidence="2 3" key="1">
    <citation type="submission" date="2023-07" db="EMBL/GenBank/DDBJ databases">
        <title>Closed genome sequence of Methanimicrococcus sp. Es2.</title>
        <authorList>
            <person name="Protasov E."/>
            <person name="Platt K."/>
            <person name="Reeh H."/>
            <person name="Poehlein A."/>
            <person name="Daniel R."/>
            <person name="Brune A."/>
        </authorList>
    </citation>
    <scope>NUCLEOTIDE SEQUENCE [LARGE SCALE GENOMIC DNA]</scope>
    <source>
        <strain evidence="2 3">Es2</strain>
    </source>
</reference>
<dbReference type="PANTHER" id="PTHR34980">
    <property type="entry name" value="INNER MEMBRANE PROTEIN-RELATED-RELATED"/>
    <property type="match status" value="1"/>
</dbReference>
<dbReference type="Proteomes" id="UP001302662">
    <property type="component" value="Chromosome"/>
</dbReference>
<keyword evidence="1" id="KW-0812">Transmembrane</keyword>
<gene>
    <name evidence="2" type="ORF">MmiEs2_04380</name>
</gene>
<evidence type="ECO:0000256" key="1">
    <source>
        <dbReference type="SAM" id="Phobius"/>
    </source>
</evidence>
<name>A0AA96V7P3_9EURY</name>
<dbReference type="Pfam" id="PF05656">
    <property type="entry name" value="DUF805"/>
    <property type="match status" value="1"/>
</dbReference>
<proteinExistence type="predicted"/>
<keyword evidence="1" id="KW-0472">Membrane</keyword>
<dbReference type="EMBL" id="CP131062">
    <property type="protein sequence ID" value="WNY28254.1"/>
    <property type="molecule type" value="Genomic_DNA"/>
</dbReference>
<dbReference type="AlphaFoldDB" id="A0AA96V7P3"/>
<keyword evidence="3" id="KW-1185">Reference proteome</keyword>
<feature type="transmembrane region" description="Helical" evidence="1">
    <location>
        <begin position="106"/>
        <end position="128"/>
    </location>
</feature>
<accession>A0AA96V7P3</accession>